<evidence type="ECO:0000313" key="1">
    <source>
        <dbReference type="EMBL" id="GAG93352.1"/>
    </source>
</evidence>
<feature type="non-terminal residue" evidence="1">
    <location>
        <position position="279"/>
    </location>
</feature>
<proteinExistence type="predicted"/>
<sequence length="279" mass="32498">IIILEYQNISKQPNFQDDEWKELDRYREILEYFCTSKKYNLEETPKKISNEIIKLGGFIGNYKFKTGKILKIKPNPVKLKKEEFSLLIKDIIQWAGMLSSPFLRNLLNISSPINSKYEIALAYSDLLIRCTENALSEYIPPLIEKKRYVAPVPLGSILISPTISRFSRGQLMIVSQRINVNVLNLLRIFLVKFHTIMLQELKNLELSFKGENFHKNTDISINPVRTIISNRNYHSNFIMSEINQNVINRVYKIDFTKSDVIQELWVQASTSPSFIAIYL</sequence>
<reference evidence="1" key="1">
    <citation type="journal article" date="2014" name="Front. Microbiol.">
        <title>High frequency of phylogenetically diverse reductive dehalogenase-homologous genes in deep subseafloor sedimentary metagenomes.</title>
        <authorList>
            <person name="Kawai M."/>
            <person name="Futagami T."/>
            <person name="Toyoda A."/>
            <person name="Takaki Y."/>
            <person name="Nishi S."/>
            <person name="Hori S."/>
            <person name="Arai W."/>
            <person name="Tsubouchi T."/>
            <person name="Morono Y."/>
            <person name="Uchiyama I."/>
            <person name="Ito T."/>
            <person name="Fujiyama A."/>
            <person name="Inagaki F."/>
            <person name="Takami H."/>
        </authorList>
    </citation>
    <scope>NUCLEOTIDE SEQUENCE</scope>
    <source>
        <strain evidence="1">Expedition CK06-06</strain>
    </source>
</reference>
<name>X1CJY2_9ZZZZ</name>
<gene>
    <name evidence="1" type="ORF">S01H4_46727</name>
</gene>
<protein>
    <submittedName>
        <fullName evidence="1">Uncharacterized protein</fullName>
    </submittedName>
</protein>
<dbReference type="AlphaFoldDB" id="X1CJY2"/>
<accession>X1CJY2</accession>
<feature type="non-terminal residue" evidence="1">
    <location>
        <position position="1"/>
    </location>
</feature>
<organism evidence="1">
    <name type="scientific">marine sediment metagenome</name>
    <dbReference type="NCBI Taxonomy" id="412755"/>
    <lineage>
        <taxon>unclassified sequences</taxon>
        <taxon>metagenomes</taxon>
        <taxon>ecological metagenomes</taxon>
    </lineage>
</organism>
<comment type="caution">
    <text evidence="1">The sequence shown here is derived from an EMBL/GenBank/DDBJ whole genome shotgun (WGS) entry which is preliminary data.</text>
</comment>
<dbReference type="EMBL" id="BART01026146">
    <property type="protein sequence ID" value="GAG93352.1"/>
    <property type="molecule type" value="Genomic_DNA"/>
</dbReference>